<evidence type="ECO:0000256" key="1">
    <source>
        <dbReference type="ARBA" id="ARBA00004651"/>
    </source>
</evidence>
<dbReference type="InterPro" id="IPR007895">
    <property type="entry name" value="MASE1"/>
</dbReference>
<keyword evidence="11" id="KW-1185">Reference proteome</keyword>
<evidence type="ECO:0000256" key="4">
    <source>
        <dbReference type="ARBA" id="ARBA00022801"/>
    </source>
</evidence>
<proteinExistence type="predicted"/>
<feature type="transmembrane region" description="Helical" evidence="7">
    <location>
        <begin position="301"/>
        <end position="318"/>
    </location>
</feature>
<dbReference type="Proteomes" id="UP000564629">
    <property type="component" value="Unassembled WGS sequence"/>
</dbReference>
<organism evidence="9 11">
    <name type="scientific">Cellulomonas hominis</name>
    <dbReference type="NCBI Taxonomy" id="156981"/>
    <lineage>
        <taxon>Bacteria</taxon>
        <taxon>Bacillati</taxon>
        <taxon>Actinomycetota</taxon>
        <taxon>Actinomycetes</taxon>
        <taxon>Micrococcales</taxon>
        <taxon>Cellulomonadaceae</taxon>
        <taxon>Cellulomonas</taxon>
    </lineage>
</organism>
<keyword evidence="6 7" id="KW-0472">Membrane</keyword>
<dbReference type="EMBL" id="BJVQ01000025">
    <property type="protein sequence ID" value="GEL46886.1"/>
    <property type="molecule type" value="Genomic_DNA"/>
</dbReference>
<dbReference type="AlphaFoldDB" id="A0A511FC94"/>
<dbReference type="SMART" id="SM00331">
    <property type="entry name" value="PP2C_SIG"/>
    <property type="match status" value="1"/>
</dbReference>
<evidence type="ECO:0000256" key="2">
    <source>
        <dbReference type="ARBA" id="ARBA00022475"/>
    </source>
</evidence>
<dbReference type="GO" id="GO:0016791">
    <property type="term" value="F:phosphatase activity"/>
    <property type="evidence" value="ECO:0007669"/>
    <property type="project" value="TreeGrafter"/>
</dbReference>
<feature type="transmembrane region" description="Helical" evidence="7">
    <location>
        <begin position="219"/>
        <end position="238"/>
    </location>
</feature>
<dbReference type="SUPFAM" id="SSF55785">
    <property type="entry name" value="PYP-like sensor domain (PAS domain)"/>
    <property type="match status" value="1"/>
</dbReference>
<dbReference type="Proteomes" id="UP000321723">
    <property type="component" value="Unassembled WGS sequence"/>
</dbReference>
<feature type="transmembrane region" description="Helical" evidence="7">
    <location>
        <begin position="139"/>
        <end position="157"/>
    </location>
</feature>
<gene>
    <name evidence="9" type="ORF">CHO01_20020</name>
    <name evidence="10" type="ORF">HNR08_000536</name>
</gene>
<dbReference type="InterPro" id="IPR035965">
    <property type="entry name" value="PAS-like_dom_sf"/>
</dbReference>
<feature type="domain" description="PPM-type phosphatase" evidence="8">
    <location>
        <begin position="481"/>
        <end position="689"/>
    </location>
</feature>
<feature type="transmembrane region" description="Helical" evidence="7">
    <location>
        <begin position="244"/>
        <end position="259"/>
    </location>
</feature>
<dbReference type="Pfam" id="PF05231">
    <property type="entry name" value="MASE1"/>
    <property type="match status" value="1"/>
</dbReference>
<sequence>MTAQQATAPGAPARPRRLPDARDWWLVLAFAALYAGACLFGRSTRVPDADVSLVWPAAGVSVLWLVLRARRPWPWLDPLVLALTTAVVVAGTGSRPLSAAIGAVAATAQAVLCCWVLARRVPYVWAARGRRQLRRVPDLWWFLLGAAGSAVVTAPLVEAAVVLGGQPWTWRTGLLWSARNTVAILGIVTLGCAVGDWLRVRRSASTEQERVEGWTGSRGGGDLLAALVLAPLLYVLWFAELSDIAVVFPLIGLTVWAGSRLPTRTVVLHALACGVVAIQLTVAGIGAFASLPDATTQVAVAQLYVGLITVIGLALAIAREERGRLVAELAAARDRAQEQAALLSTVVDTMAEGVRVVDAQGRVVVRNPTATRLLAGRSHLDPDDSTTDLAGLARLDGSPVPDAELPFRRALAGEEVRDLDLLVRVPGTPEPRIVTFSSSPIPDASGGGVVTVLRDVTAERTELRRAAQVQASLLPARGLDVPGFDLAARFVPAGSVGGDFYDWQSLPDGLVLTLADVMGKGTAAAILAATTRSVLHAQPSLHDVAGTLAATERAMDADLVNAGAFVTMFRAYVDVADGSVSYTDAGHGLSLIVGADGSARRLSATGLPLGIAPGPARTSAQARLRPGDLLVTFSDGVLDALGGSLQDLDQVRRVVRGTRSAEEAADAVLSLVRDTRQPEDDLTVVTLLRAA</sequence>
<dbReference type="PANTHER" id="PTHR43156:SF2">
    <property type="entry name" value="STAGE II SPORULATION PROTEIN E"/>
    <property type="match status" value="1"/>
</dbReference>
<feature type="transmembrane region" description="Helical" evidence="7">
    <location>
        <begin position="266"/>
        <end position="289"/>
    </location>
</feature>
<comment type="subcellular location">
    <subcellularLocation>
        <location evidence="1">Cell membrane</location>
        <topology evidence="1">Multi-pass membrane protein</topology>
    </subcellularLocation>
</comment>
<keyword evidence="3 7" id="KW-0812">Transmembrane</keyword>
<dbReference type="InterPro" id="IPR001932">
    <property type="entry name" value="PPM-type_phosphatase-like_dom"/>
</dbReference>
<dbReference type="SUPFAM" id="SSF81606">
    <property type="entry name" value="PP2C-like"/>
    <property type="match status" value="1"/>
</dbReference>
<evidence type="ECO:0000313" key="12">
    <source>
        <dbReference type="Proteomes" id="UP000564629"/>
    </source>
</evidence>
<evidence type="ECO:0000256" key="7">
    <source>
        <dbReference type="SAM" id="Phobius"/>
    </source>
</evidence>
<evidence type="ECO:0000313" key="9">
    <source>
        <dbReference type="EMBL" id="GEL46886.1"/>
    </source>
</evidence>
<dbReference type="PANTHER" id="PTHR43156">
    <property type="entry name" value="STAGE II SPORULATION PROTEIN E-RELATED"/>
    <property type="match status" value="1"/>
</dbReference>
<evidence type="ECO:0000256" key="5">
    <source>
        <dbReference type="ARBA" id="ARBA00022989"/>
    </source>
</evidence>
<comment type="caution">
    <text evidence="9">The sequence shown here is derived from an EMBL/GenBank/DDBJ whole genome shotgun (WGS) entry which is preliminary data.</text>
</comment>
<dbReference type="RefSeq" id="WP_183834769.1">
    <property type="nucleotide sequence ID" value="NZ_BJVQ01000025.1"/>
</dbReference>
<feature type="transmembrane region" description="Helical" evidence="7">
    <location>
        <begin position="49"/>
        <end position="67"/>
    </location>
</feature>
<keyword evidence="2" id="KW-1003">Cell membrane</keyword>
<feature type="transmembrane region" description="Helical" evidence="7">
    <location>
        <begin position="177"/>
        <end position="198"/>
    </location>
</feature>
<reference evidence="9 11" key="1">
    <citation type="submission" date="2019-07" db="EMBL/GenBank/DDBJ databases">
        <title>Whole genome shotgun sequence of Cellulomonas hominis NBRC 16055.</title>
        <authorList>
            <person name="Hosoyama A."/>
            <person name="Uohara A."/>
            <person name="Ohji S."/>
            <person name="Ichikawa N."/>
        </authorList>
    </citation>
    <scope>NUCLEOTIDE SEQUENCE [LARGE SCALE GENOMIC DNA]</scope>
    <source>
        <strain evidence="9 11">NBRC 16055</strain>
    </source>
</reference>
<feature type="transmembrane region" description="Helical" evidence="7">
    <location>
        <begin position="24"/>
        <end position="43"/>
    </location>
</feature>
<dbReference type="Gene3D" id="3.30.450.20">
    <property type="entry name" value="PAS domain"/>
    <property type="match status" value="1"/>
</dbReference>
<dbReference type="GO" id="GO:0005886">
    <property type="term" value="C:plasma membrane"/>
    <property type="evidence" value="ECO:0007669"/>
    <property type="project" value="UniProtKB-SubCell"/>
</dbReference>
<evidence type="ECO:0000313" key="10">
    <source>
        <dbReference type="EMBL" id="MBB5471800.1"/>
    </source>
</evidence>
<protein>
    <submittedName>
        <fullName evidence="10">PAS domain-containing protein</fullName>
    </submittedName>
</protein>
<feature type="transmembrane region" description="Helical" evidence="7">
    <location>
        <begin position="74"/>
        <end position="93"/>
    </location>
</feature>
<dbReference type="InterPro" id="IPR052016">
    <property type="entry name" value="Bact_Sigma-Reg"/>
</dbReference>
<keyword evidence="5 7" id="KW-1133">Transmembrane helix</keyword>
<dbReference type="Pfam" id="PF07228">
    <property type="entry name" value="SpoIIE"/>
    <property type="match status" value="1"/>
</dbReference>
<reference evidence="10 12" key="2">
    <citation type="submission" date="2020-08" db="EMBL/GenBank/DDBJ databases">
        <title>Sequencing the genomes of 1000 actinobacteria strains.</title>
        <authorList>
            <person name="Klenk H.-P."/>
        </authorList>
    </citation>
    <scope>NUCLEOTIDE SEQUENCE [LARGE SCALE GENOMIC DNA]</scope>
    <source>
        <strain evidence="10 12">DSM 9581</strain>
    </source>
</reference>
<evidence type="ECO:0000259" key="8">
    <source>
        <dbReference type="SMART" id="SM00331"/>
    </source>
</evidence>
<evidence type="ECO:0000256" key="3">
    <source>
        <dbReference type="ARBA" id="ARBA00022692"/>
    </source>
</evidence>
<dbReference type="EMBL" id="JACHDN010000001">
    <property type="protein sequence ID" value="MBB5471800.1"/>
    <property type="molecule type" value="Genomic_DNA"/>
</dbReference>
<dbReference type="InterPro" id="IPR013656">
    <property type="entry name" value="PAS_4"/>
</dbReference>
<accession>A0A511FC94</accession>
<evidence type="ECO:0000313" key="11">
    <source>
        <dbReference type="Proteomes" id="UP000321723"/>
    </source>
</evidence>
<feature type="transmembrane region" description="Helical" evidence="7">
    <location>
        <begin position="99"/>
        <end position="118"/>
    </location>
</feature>
<evidence type="ECO:0000256" key="6">
    <source>
        <dbReference type="ARBA" id="ARBA00023136"/>
    </source>
</evidence>
<dbReference type="Pfam" id="PF08448">
    <property type="entry name" value="PAS_4"/>
    <property type="match status" value="1"/>
</dbReference>
<dbReference type="Gene3D" id="3.60.40.10">
    <property type="entry name" value="PPM-type phosphatase domain"/>
    <property type="match status" value="1"/>
</dbReference>
<keyword evidence="4" id="KW-0378">Hydrolase</keyword>
<name>A0A511FC94_9CELL</name>
<dbReference type="InterPro" id="IPR036457">
    <property type="entry name" value="PPM-type-like_dom_sf"/>
</dbReference>